<dbReference type="OrthoDB" id="915634at2"/>
<gene>
    <name evidence="2" type="ORF">AV926_06305</name>
</gene>
<dbReference type="RefSeq" id="WP_038987620.1">
    <property type="nucleotide sequence ID" value="NZ_JWJO01000055.1"/>
</dbReference>
<dbReference type="InterPro" id="IPR005094">
    <property type="entry name" value="Endonuclease_MobA/VirD2"/>
</dbReference>
<sequence>MIVRIGKGIDILKPLVYNQTKVDNKSACILGVNKIALPLYELENASKHFYSYFEPYLLNNFRTATPVRHISINPNPVDKLDDLTLLKIARAYMEKVGYKHQPYIIYKHFDLKRIHLHIVSVSINNHGYQINPYFDFVIAKNVCKELVKEFNLTDYTKKYKVENNLDLKVVDYRESNLTQQIDSVVSSLPKYYKFVDFDGYNAVLQLFKVKALCREMLSDDKSEPVMYCALDHNNKTASNIVSSSKLSLKVDTDFLNKHFKESILSVDLGVDNKVSDQIKSYLSQSKNFKHFKKLLKNQGINLVTHSEDKSRFYFVSHKHRRVFCFSDIDTQLFLRLENDPFFNTMLENTKKKKDPLQELVQQRYVKLNKEFDSLRAHPSFDFVDTYYNSCNKAEFVCFFNFLFNTPAEDLDQKQFENLKKKKRKKKRQIF</sequence>
<proteinExistence type="predicted"/>
<evidence type="ECO:0000313" key="2">
    <source>
        <dbReference type="EMBL" id="KZE82844.1"/>
    </source>
</evidence>
<protein>
    <recommendedName>
        <fullName evidence="1">MobA/VirD2-like nuclease domain-containing protein</fullName>
    </recommendedName>
</protein>
<organism evidence="2 3">
    <name type="scientific">Myroides marinus</name>
    <dbReference type="NCBI Taxonomy" id="703342"/>
    <lineage>
        <taxon>Bacteria</taxon>
        <taxon>Pseudomonadati</taxon>
        <taxon>Bacteroidota</taxon>
        <taxon>Flavobacteriia</taxon>
        <taxon>Flavobacteriales</taxon>
        <taxon>Flavobacteriaceae</taxon>
        <taxon>Myroides</taxon>
    </lineage>
</organism>
<dbReference type="Proteomes" id="UP000076630">
    <property type="component" value="Unassembled WGS sequence"/>
</dbReference>
<dbReference type="EMBL" id="LQNU01000042">
    <property type="protein sequence ID" value="KZE82844.1"/>
    <property type="molecule type" value="Genomic_DNA"/>
</dbReference>
<comment type="caution">
    <text evidence="2">The sequence shown here is derived from an EMBL/GenBank/DDBJ whole genome shotgun (WGS) entry which is preliminary data.</text>
</comment>
<dbReference type="AlphaFoldDB" id="A0A161SAW8"/>
<reference evidence="2 3" key="1">
    <citation type="submission" date="2016-01" db="EMBL/GenBank/DDBJ databases">
        <title>Whole genome sequencing of Myroides marinus L41.</title>
        <authorList>
            <person name="Hong K.W."/>
        </authorList>
    </citation>
    <scope>NUCLEOTIDE SEQUENCE [LARGE SCALE GENOMIC DNA]</scope>
    <source>
        <strain evidence="2 3">L41</strain>
    </source>
</reference>
<feature type="domain" description="MobA/VirD2-like nuclease" evidence="1">
    <location>
        <begin position="53"/>
        <end position="152"/>
    </location>
</feature>
<evidence type="ECO:0000259" key="1">
    <source>
        <dbReference type="Pfam" id="PF03432"/>
    </source>
</evidence>
<dbReference type="Pfam" id="PF03432">
    <property type="entry name" value="Relaxase"/>
    <property type="match status" value="1"/>
</dbReference>
<accession>A0A161SAW8</accession>
<evidence type="ECO:0000313" key="3">
    <source>
        <dbReference type="Proteomes" id="UP000076630"/>
    </source>
</evidence>
<keyword evidence="3" id="KW-1185">Reference proteome</keyword>
<name>A0A161SAW8_9FLAO</name>